<organism evidence="2 3">
    <name type="scientific">Microbacterium natoriense</name>
    <dbReference type="NCBI Taxonomy" id="284570"/>
    <lineage>
        <taxon>Bacteria</taxon>
        <taxon>Bacillati</taxon>
        <taxon>Actinomycetota</taxon>
        <taxon>Actinomycetes</taxon>
        <taxon>Micrococcales</taxon>
        <taxon>Microbacteriaceae</taxon>
        <taxon>Microbacterium</taxon>
    </lineage>
</organism>
<evidence type="ECO:0000313" key="3">
    <source>
        <dbReference type="Proteomes" id="UP001244427"/>
    </source>
</evidence>
<gene>
    <name evidence="2" type="ORF">QFZ53_000757</name>
</gene>
<feature type="transmembrane region" description="Helical" evidence="1">
    <location>
        <begin position="112"/>
        <end position="130"/>
    </location>
</feature>
<accession>A0AAW8EWH0</accession>
<comment type="caution">
    <text evidence="2">The sequence shown here is derived from an EMBL/GenBank/DDBJ whole genome shotgun (WGS) entry which is preliminary data.</text>
</comment>
<keyword evidence="1" id="KW-0472">Membrane</keyword>
<keyword evidence="3" id="KW-1185">Reference proteome</keyword>
<proteinExistence type="predicted"/>
<sequence length="435" mass="47862">MSLVEIWDSVWIAALASAMLYGTYRAVEWRWPERYIGMTQTFGLSAQQTSLRFFAYRCVPTYLFAATCFVTVERLGGNAWISAGVMWTCSVAATHGRVVVEGLVRKWGEANYALFHLAMLVLLGGVVVAARLTTRTWAVLVPSPGELLAALWSGLLVAGIGGFAVFVLRPRKNSSPSYGAAYFVERASRDVGIEALDWLFAESLRVGANPILLKAILVVEALQRPRWARSVERAFVYLRLARTSGVMQMSSTRPLTDRESISEAATQYAGTWALRFQALDGLPTWTLDSGDAWEHVTAHNGDVAFAESVRDIANHLLETVSGRWTRRSENAPILLELRRFPARFAFRGVARADELTLLELNGAAHYQTISPPADRTPGSWWAWECEISPSARTVAVIDKDKQAATVASLADGQIADVQATDASDIQFLINADSSK</sequence>
<feature type="transmembrane region" description="Helical" evidence="1">
    <location>
        <begin position="6"/>
        <end position="24"/>
    </location>
</feature>
<dbReference type="EMBL" id="JAUSXV010000001">
    <property type="protein sequence ID" value="MDQ0646561.1"/>
    <property type="molecule type" value="Genomic_DNA"/>
</dbReference>
<keyword evidence="1" id="KW-0812">Transmembrane</keyword>
<evidence type="ECO:0000313" key="2">
    <source>
        <dbReference type="EMBL" id="MDQ0646561.1"/>
    </source>
</evidence>
<feature type="transmembrane region" description="Helical" evidence="1">
    <location>
        <begin position="54"/>
        <end position="72"/>
    </location>
</feature>
<protein>
    <submittedName>
        <fullName evidence="2">Uncharacterized protein</fullName>
    </submittedName>
</protein>
<reference evidence="2 3" key="1">
    <citation type="submission" date="2023-07" db="EMBL/GenBank/DDBJ databases">
        <title>Comparative genomics of wheat-associated soil bacteria to identify genetic determinants of phenazine resistance.</title>
        <authorList>
            <person name="Mouncey N."/>
        </authorList>
    </citation>
    <scope>NUCLEOTIDE SEQUENCE [LARGE SCALE GENOMIC DNA]</scope>
    <source>
        <strain evidence="2 3">W4I9-1</strain>
    </source>
</reference>
<keyword evidence="1" id="KW-1133">Transmembrane helix</keyword>
<evidence type="ECO:0000256" key="1">
    <source>
        <dbReference type="SAM" id="Phobius"/>
    </source>
</evidence>
<dbReference type="Proteomes" id="UP001244427">
    <property type="component" value="Unassembled WGS sequence"/>
</dbReference>
<dbReference type="AlphaFoldDB" id="A0AAW8EWH0"/>
<name>A0AAW8EWH0_9MICO</name>
<feature type="transmembrane region" description="Helical" evidence="1">
    <location>
        <begin position="150"/>
        <end position="168"/>
    </location>
</feature>
<feature type="transmembrane region" description="Helical" evidence="1">
    <location>
        <begin position="78"/>
        <end position="100"/>
    </location>
</feature>